<proteinExistence type="predicted"/>
<evidence type="ECO:0000313" key="2">
    <source>
        <dbReference type="Proteomes" id="UP000694395"/>
    </source>
</evidence>
<reference evidence="1" key="1">
    <citation type="submission" date="2020-07" db="EMBL/GenBank/DDBJ databases">
        <title>A long reads based de novo assembly of the rainbow trout Arlee double haploid line genome.</title>
        <authorList>
            <person name="Gao G."/>
            <person name="Palti Y."/>
        </authorList>
    </citation>
    <scope>NUCLEOTIDE SEQUENCE [LARGE SCALE GENOMIC DNA]</scope>
</reference>
<dbReference type="Proteomes" id="UP000694395">
    <property type="component" value="Chromosome 8"/>
</dbReference>
<dbReference type="AlphaFoldDB" id="A0A8K9X8A9"/>
<reference evidence="1" key="2">
    <citation type="submission" date="2025-08" db="UniProtKB">
        <authorList>
            <consortium name="Ensembl"/>
        </authorList>
    </citation>
    <scope>IDENTIFICATION</scope>
</reference>
<organism evidence="1 2">
    <name type="scientific">Oncorhynchus mykiss</name>
    <name type="common">Rainbow trout</name>
    <name type="synonym">Salmo gairdneri</name>
    <dbReference type="NCBI Taxonomy" id="8022"/>
    <lineage>
        <taxon>Eukaryota</taxon>
        <taxon>Metazoa</taxon>
        <taxon>Chordata</taxon>
        <taxon>Craniata</taxon>
        <taxon>Vertebrata</taxon>
        <taxon>Euteleostomi</taxon>
        <taxon>Actinopterygii</taxon>
        <taxon>Neopterygii</taxon>
        <taxon>Teleostei</taxon>
        <taxon>Protacanthopterygii</taxon>
        <taxon>Salmoniformes</taxon>
        <taxon>Salmonidae</taxon>
        <taxon>Salmoninae</taxon>
        <taxon>Oncorhynchus</taxon>
    </lineage>
</organism>
<protein>
    <submittedName>
        <fullName evidence="1">Uncharacterized protein</fullName>
    </submittedName>
</protein>
<name>A0A8K9X8A9_ONCMY</name>
<reference evidence="1" key="3">
    <citation type="submission" date="2025-09" db="UniProtKB">
        <authorList>
            <consortium name="Ensembl"/>
        </authorList>
    </citation>
    <scope>IDENTIFICATION</scope>
</reference>
<evidence type="ECO:0000313" key="1">
    <source>
        <dbReference type="Ensembl" id="ENSOMYP00000129313.1"/>
    </source>
</evidence>
<sequence length="93" mass="10594">LSLSPPSLSRFYWGFLAERYHPTLCLNHRTTELPRAANTGIMSKKLNFPPPLQRRAESTSPPFIITHRTYTGQTMSTPSILYPCPGYPFCHDL</sequence>
<accession>A0A8K9X8A9</accession>
<keyword evidence="2" id="KW-1185">Reference proteome</keyword>
<dbReference type="Ensembl" id="ENSOMYT00000119401.1">
    <property type="protein sequence ID" value="ENSOMYP00000129313.1"/>
    <property type="gene ID" value="ENSOMYG00000057584.1"/>
</dbReference>